<dbReference type="PROSITE" id="PS50931">
    <property type="entry name" value="HTH_LYSR"/>
    <property type="match status" value="1"/>
</dbReference>
<evidence type="ECO:0000256" key="3">
    <source>
        <dbReference type="ARBA" id="ARBA00023125"/>
    </source>
</evidence>
<evidence type="ECO:0000313" key="7">
    <source>
        <dbReference type="Proteomes" id="UP000285648"/>
    </source>
</evidence>
<protein>
    <submittedName>
        <fullName evidence="6">LysR family transcriptional regulator</fullName>
    </submittedName>
</protein>
<gene>
    <name evidence="6" type="ORF">BIY29_01020</name>
</gene>
<dbReference type="OrthoDB" id="8587655at2"/>
<feature type="domain" description="HTH lysR-type" evidence="5">
    <location>
        <begin position="7"/>
        <end position="64"/>
    </location>
</feature>
<dbReference type="InterPro" id="IPR000847">
    <property type="entry name" value="LysR_HTH_N"/>
</dbReference>
<evidence type="ECO:0000259" key="5">
    <source>
        <dbReference type="PROSITE" id="PS50931"/>
    </source>
</evidence>
<reference evidence="6 7" key="1">
    <citation type="submission" date="2016-09" db="EMBL/GenBank/DDBJ databases">
        <authorList>
            <person name="Doonan J."/>
            <person name="Pachebat J.A."/>
            <person name="Golyshin P.N."/>
            <person name="Denman S."/>
            <person name="Mcdonald J.E."/>
        </authorList>
    </citation>
    <scope>NUCLEOTIDE SEQUENCE [LARGE SCALE GENOMIC DNA]</scope>
    <source>
        <strain evidence="6 7">NCPPB 3934</strain>
    </source>
</reference>
<keyword evidence="7" id="KW-1185">Reference proteome</keyword>
<dbReference type="EMBL" id="MJLZ01000001">
    <property type="protein sequence ID" value="RLM28265.1"/>
    <property type="molecule type" value="Genomic_DNA"/>
</dbReference>
<dbReference type="GO" id="GO:0000976">
    <property type="term" value="F:transcription cis-regulatory region binding"/>
    <property type="evidence" value="ECO:0007669"/>
    <property type="project" value="TreeGrafter"/>
</dbReference>
<dbReference type="InterPro" id="IPR036388">
    <property type="entry name" value="WH-like_DNA-bd_sf"/>
</dbReference>
<dbReference type="Gene3D" id="1.10.10.10">
    <property type="entry name" value="Winged helix-like DNA-binding domain superfamily/Winged helix DNA-binding domain"/>
    <property type="match status" value="1"/>
</dbReference>
<evidence type="ECO:0000256" key="4">
    <source>
        <dbReference type="ARBA" id="ARBA00023163"/>
    </source>
</evidence>
<keyword evidence="4" id="KW-0804">Transcription</keyword>
<dbReference type="InterPro" id="IPR005119">
    <property type="entry name" value="LysR_subst-bd"/>
</dbReference>
<evidence type="ECO:0000256" key="2">
    <source>
        <dbReference type="ARBA" id="ARBA00023015"/>
    </source>
</evidence>
<keyword evidence="3" id="KW-0238">DNA-binding</keyword>
<dbReference type="RefSeq" id="WP_121572943.1">
    <property type="nucleotide sequence ID" value="NZ_MJLZ01000001.1"/>
</dbReference>
<name>A0A421DU33_9GAMM</name>
<dbReference type="SUPFAM" id="SSF53850">
    <property type="entry name" value="Periplasmic binding protein-like II"/>
    <property type="match status" value="1"/>
</dbReference>
<evidence type="ECO:0000313" key="6">
    <source>
        <dbReference type="EMBL" id="RLM28265.1"/>
    </source>
</evidence>
<dbReference type="Pfam" id="PF00126">
    <property type="entry name" value="HTH_1"/>
    <property type="match status" value="1"/>
</dbReference>
<dbReference type="Gene3D" id="3.40.190.10">
    <property type="entry name" value="Periplasmic binding protein-like II"/>
    <property type="match status" value="2"/>
</dbReference>
<keyword evidence="2" id="KW-0805">Transcription regulation</keyword>
<dbReference type="GO" id="GO:0003700">
    <property type="term" value="F:DNA-binding transcription factor activity"/>
    <property type="evidence" value="ECO:0007669"/>
    <property type="project" value="InterPro"/>
</dbReference>
<comment type="caution">
    <text evidence="6">The sequence shown here is derived from an EMBL/GenBank/DDBJ whole genome shotgun (WGS) entry which is preliminary data.</text>
</comment>
<dbReference type="Pfam" id="PF03466">
    <property type="entry name" value="LysR_substrate"/>
    <property type="match status" value="1"/>
</dbReference>
<comment type="similarity">
    <text evidence="1">Belongs to the LysR transcriptional regulatory family.</text>
</comment>
<accession>A0A421DU33</accession>
<dbReference type="PANTHER" id="PTHR30126">
    <property type="entry name" value="HTH-TYPE TRANSCRIPTIONAL REGULATOR"/>
    <property type="match status" value="1"/>
</dbReference>
<sequence length="305" mass="34492">MSIGKLPNLRLLYIFTVVAKHQGYARAQQELNLTASAISNYMSELEEKLGFVLCQRGRGGFELTPKGEAFLQQSLNLLSDLENFDRYTASLKGEQSGILRLGVLDATVTDPILSIADAIGRFSDRFPLVHINLQIKSPHALLQSILDNELDVAVGAFPLQGNSVIAHPLYREQHWLYCSDQHELFGIQHPKVAHVAQMRMVTRSYWNSLELGKRGFKQSTATVESMEAQLLLILSGKYIGYLPEHYALPWVQNRRLRALLPTDYGYQAPFSLIFRRGRSKEVLIRAIRDLLRSASKASRNRLMLP</sequence>
<organism evidence="6 7">
    <name type="scientific">Brenneria alni</name>
    <dbReference type="NCBI Taxonomy" id="71656"/>
    <lineage>
        <taxon>Bacteria</taxon>
        <taxon>Pseudomonadati</taxon>
        <taxon>Pseudomonadota</taxon>
        <taxon>Gammaproteobacteria</taxon>
        <taxon>Enterobacterales</taxon>
        <taxon>Pectobacteriaceae</taxon>
        <taxon>Brenneria</taxon>
    </lineage>
</organism>
<dbReference type="CDD" id="cd05466">
    <property type="entry name" value="PBP2_LTTR_substrate"/>
    <property type="match status" value="1"/>
</dbReference>
<dbReference type="SUPFAM" id="SSF46785">
    <property type="entry name" value="Winged helix' DNA-binding domain"/>
    <property type="match status" value="1"/>
</dbReference>
<evidence type="ECO:0000256" key="1">
    <source>
        <dbReference type="ARBA" id="ARBA00009437"/>
    </source>
</evidence>
<dbReference type="PANTHER" id="PTHR30126:SF98">
    <property type="entry name" value="HTH-TYPE TRANSCRIPTIONAL ACTIVATOR BAUR"/>
    <property type="match status" value="1"/>
</dbReference>
<dbReference type="InterPro" id="IPR036390">
    <property type="entry name" value="WH_DNA-bd_sf"/>
</dbReference>
<proteinExistence type="inferred from homology"/>
<dbReference type="Proteomes" id="UP000285648">
    <property type="component" value="Unassembled WGS sequence"/>
</dbReference>
<dbReference type="AlphaFoldDB" id="A0A421DU33"/>